<reference evidence="8" key="1">
    <citation type="journal article" date="2014" name="Proc. Natl. Acad. Sci. U.S.A.">
        <title>Extensive sampling of basidiomycete genomes demonstrates inadequacy of the white-rot/brown-rot paradigm for wood decay fungi.</title>
        <authorList>
            <person name="Riley R."/>
            <person name="Salamov A.A."/>
            <person name="Brown D.W."/>
            <person name="Nagy L.G."/>
            <person name="Floudas D."/>
            <person name="Held B.W."/>
            <person name="Levasseur A."/>
            <person name="Lombard V."/>
            <person name="Morin E."/>
            <person name="Otillar R."/>
            <person name="Lindquist E.A."/>
            <person name="Sun H."/>
            <person name="LaButti K.M."/>
            <person name="Schmutz J."/>
            <person name="Jabbour D."/>
            <person name="Luo H."/>
            <person name="Baker S.E."/>
            <person name="Pisabarro A.G."/>
            <person name="Walton J.D."/>
            <person name="Blanchette R.A."/>
            <person name="Henrissat B."/>
            <person name="Martin F."/>
            <person name="Cullen D."/>
            <person name="Hibbett D.S."/>
            <person name="Grigoriev I.V."/>
        </authorList>
    </citation>
    <scope>NUCLEOTIDE SEQUENCE [LARGE SCALE GENOMIC DNA]</scope>
    <source>
        <strain evidence="8">MUCL 33604</strain>
    </source>
</reference>
<evidence type="ECO:0000259" key="4">
    <source>
        <dbReference type="Pfam" id="PF26251"/>
    </source>
</evidence>
<dbReference type="InterPro" id="IPR013935">
    <property type="entry name" value="Trs120_TRAPPC9"/>
</dbReference>
<dbReference type="PANTHER" id="PTHR21512">
    <property type="entry name" value="TRAFFICKING PROTEIN PARTICLE COMPLEX SUBUNIT 9"/>
    <property type="match status" value="1"/>
</dbReference>
<accession>A0A067Q150</accession>
<dbReference type="Pfam" id="PF26280">
    <property type="entry name" value="Ig_TRAPPC9-Trs120_2nd"/>
    <property type="match status" value="1"/>
</dbReference>
<keyword evidence="2" id="KW-0333">Golgi apparatus</keyword>
<gene>
    <name evidence="7" type="ORF">JAAARDRAFT_31778</name>
</gene>
<dbReference type="HOGENOM" id="CLU_002231_2_1_1"/>
<dbReference type="InterPro" id="IPR058564">
    <property type="entry name" value="TPR_TRAPPC9_Trs120"/>
</dbReference>
<dbReference type="Pfam" id="PF26251">
    <property type="entry name" value="TPR_TRAPPC9-Trs120"/>
    <property type="match status" value="1"/>
</dbReference>
<evidence type="ECO:0000259" key="6">
    <source>
        <dbReference type="Pfam" id="PF26282"/>
    </source>
</evidence>
<dbReference type="Pfam" id="PF26254">
    <property type="entry name" value="Ig_TRAPPC9-Trs120_1st"/>
    <property type="match status" value="1"/>
</dbReference>
<dbReference type="InterPro" id="IPR058567">
    <property type="entry name" value="Ig_TRAPPC9_Trs120_3rd"/>
</dbReference>
<proteinExistence type="predicted"/>
<dbReference type="Proteomes" id="UP000027265">
    <property type="component" value="Unassembled WGS sequence"/>
</dbReference>
<evidence type="ECO:0000256" key="1">
    <source>
        <dbReference type="ARBA" id="ARBA00004555"/>
    </source>
</evidence>
<evidence type="ECO:0000313" key="8">
    <source>
        <dbReference type="Proteomes" id="UP000027265"/>
    </source>
</evidence>
<dbReference type="InterPro" id="IPR058565">
    <property type="entry name" value="Ig_TRAPPC9_Trs120_1st"/>
</dbReference>
<feature type="domain" description="Trs120/TRAPPC9 first Ig-like" evidence="5">
    <location>
        <begin position="703"/>
        <end position="906"/>
    </location>
</feature>
<dbReference type="Pfam" id="PF26282">
    <property type="entry name" value="Ig_TRAPPC9-Trs120_3rd"/>
    <property type="match status" value="1"/>
</dbReference>
<name>A0A067Q150_9AGAM</name>
<dbReference type="InterPro" id="IPR058563">
    <property type="entry name" value="Trs120_TRAPPC9_N"/>
</dbReference>
<evidence type="ECO:0000259" key="5">
    <source>
        <dbReference type="Pfam" id="PF26254"/>
    </source>
</evidence>
<dbReference type="GO" id="GO:0005802">
    <property type="term" value="C:trans-Golgi network"/>
    <property type="evidence" value="ECO:0007669"/>
    <property type="project" value="TreeGrafter"/>
</dbReference>
<dbReference type="Pfam" id="PF08626">
    <property type="entry name" value="TRAPPC9-Trs120"/>
    <property type="match status" value="1"/>
</dbReference>
<evidence type="ECO:0000259" key="3">
    <source>
        <dbReference type="Pfam" id="PF08626"/>
    </source>
</evidence>
<dbReference type="PANTHER" id="PTHR21512:SF5">
    <property type="entry name" value="TRAFFICKING PROTEIN PARTICLE COMPLEX SUBUNIT 9"/>
    <property type="match status" value="1"/>
</dbReference>
<feature type="domain" description="Trs120/TRAPPC9 third Ig-like" evidence="6">
    <location>
        <begin position="1059"/>
        <end position="1226"/>
    </location>
</feature>
<dbReference type="OrthoDB" id="27962at2759"/>
<organism evidence="7 8">
    <name type="scientific">Jaapia argillacea MUCL 33604</name>
    <dbReference type="NCBI Taxonomy" id="933084"/>
    <lineage>
        <taxon>Eukaryota</taxon>
        <taxon>Fungi</taxon>
        <taxon>Dikarya</taxon>
        <taxon>Basidiomycota</taxon>
        <taxon>Agaricomycotina</taxon>
        <taxon>Agaricomycetes</taxon>
        <taxon>Agaricomycetidae</taxon>
        <taxon>Jaapiales</taxon>
        <taxon>Jaapiaceae</taxon>
        <taxon>Jaapia</taxon>
    </lineage>
</organism>
<dbReference type="FunCoup" id="A0A067Q150">
    <property type="interactions" value="62"/>
</dbReference>
<dbReference type="STRING" id="933084.A0A067Q150"/>
<feature type="domain" description="Trs120/TRAPPC9 N-terminal" evidence="3">
    <location>
        <begin position="4"/>
        <end position="350"/>
    </location>
</feature>
<feature type="domain" description="Trs120/TRAPPC9 TPR region" evidence="4">
    <location>
        <begin position="371"/>
        <end position="689"/>
    </location>
</feature>
<dbReference type="InParanoid" id="A0A067Q150"/>
<keyword evidence="8" id="KW-1185">Reference proteome</keyword>
<evidence type="ECO:0000256" key="2">
    <source>
        <dbReference type="ARBA" id="ARBA00023034"/>
    </source>
</evidence>
<sequence length="1354" mass="148680">MDHYAFAALAHVRILLIPVGSIEPPVFDKWAAEIRQFDSIALGDVPADNRDDRARFMPNPLASGSLHVDFPTHPPPSSHELLSLFRPSHFPLGVIGVACCSGTDSLSSIQARFNASLTQMLPSNSMFPLARNCFVFEEDDGNTNLNLGDHLPGLVVIPSMMGNKKLYIGTLLADLCSQILGEFSALVQTLESPVGNEYLNSTLFPILPPTSDIPEALDKMNGLDNRHPIPHYNSQPELATSTHRKGFPPTLKRNYSLGPPGAAVSVNLNRHSSLAAPANSKKRHSGIGAASSHGRLFKVLGDLFLLAGRTEDASVWYTEAIALFRSPQDGIWHASALEGLVTVAVLDAWSAGHGLNSSFSQGREPITDLADKLAQAVALYSKPSLSDGDSHLPLLVHLHTCAVLRHTALLFAVWSAKGWGPLAFTTMLQPGSSPYLPPTLSHDHSTSDINLERLSSLSGISRSQIAVVLAQAHGPWLLHLGPQEKVATLQAIASIYGCLGYRRKEAYILRETLGCIMDLVACGRQELGGKGSSNSRADSVGLGIEGVEMGGVSPSNERGAVGIRENESSDGNESVLRVVKYICKVHGIDLQAVKLNKNNEQRTLESGIDSAREQGEDDSDNNYEPFGWPEIQVGILHELLAVTEALPNYPAVAQFALSALKSLHPVLSEKDQLELHATAAHALETTKRRGDQRWVEYWSGRPIVSIELSPMHRVRVPSEKPISVLETRPYEAAQVLSGVTDPFLYNPRKSMSGKGLMVVQGENVEFIMTFQNPYAFELDLLNLSLSVSGASFQSKPISVTIPPNSIRPVTISGKALEVGTLAIRGCLVQLPSGVLREFLLPLSTDEEEDRRSRRRSSLQCEEGRVKYSGLDAQPWVKSSRRISRPGASSSLTRVSRRFLECQVVPELPLLRIKRTSLTHGAVMLYNGEKSVVRLTLENVSSIPIDFISVTFDDSTMSPAHQALAEGNLSVFDAYETEYDLLRRPVFSWEGFKEMKPVEPGSQLVVTLTAFGKVGCTSGTIQVSYANVKRRQTSLQKPVDVFYTRQATYPVLVTVYHMLECHSMDIIPYHGTDVRGEPTKPSSWEIGELLSQIGDGVGWCLFSVDVRNTYGLPFEVTFSRVQEGAPEASVTSLVPPGSTTRIIIPIRKFLIPDSKLSNPIPTLSERQFVLNKSKLSSAEEKLQRELFWYREEVIQCVRGRWREGGGTRCGDLSLRQQRMTLPMLETLRIESARVKMSLHQSINVGESEVDHGESGYFPPAGEFLYLLTRITNLSPSEMILSMNISMEPRDHIIFEGVPSGIPIGRLQPNQSHDVVVAICFVAWGRFDIKAEISTLDTQDSRVGWGHLRAVVREDA</sequence>
<evidence type="ECO:0000313" key="7">
    <source>
        <dbReference type="EMBL" id="KDQ60798.1"/>
    </source>
</evidence>
<dbReference type="EMBL" id="KL197713">
    <property type="protein sequence ID" value="KDQ60798.1"/>
    <property type="molecule type" value="Genomic_DNA"/>
</dbReference>
<protein>
    <submittedName>
        <fullName evidence="7">Uncharacterized protein</fullName>
    </submittedName>
</protein>
<comment type="subcellular location">
    <subcellularLocation>
        <location evidence="1">Golgi apparatus</location>
    </subcellularLocation>
</comment>